<dbReference type="FunFam" id="3.40.910.10:FF:000010">
    <property type="entry name" value="Deoxyhypusine synthase"/>
    <property type="match status" value="1"/>
</dbReference>
<evidence type="ECO:0000313" key="4">
    <source>
        <dbReference type="Proteomes" id="UP000526302"/>
    </source>
</evidence>
<proteinExistence type="inferred from homology"/>
<dbReference type="AlphaFoldDB" id="A0A7K4BZI8"/>
<name>A0A7K4BZI8_9ARCH</name>
<evidence type="ECO:0000256" key="1">
    <source>
        <dbReference type="ARBA" id="ARBA00009892"/>
    </source>
</evidence>
<dbReference type="EMBL" id="JAAZKV010000012">
    <property type="protein sequence ID" value="NMA44489.1"/>
    <property type="molecule type" value="Genomic_DNA"/>
</dbReference>
<reference evidence="3 4" key="1">
    <citation type="journal article" date="2020" name="Biotechnol. Biofuels">
        <title>New insights from the biogas microbiome by comprehensive genome-resolved metagenomics of nearly 1600 species originating from multiple anaerobic digesters.</title>
        <authorList>
            <person name="Campanaro S."/>
            <person name="Treu L."/>
            <person name="Rodriguez-R L.M."/>
            <person name="Kovalovszki A."/>
            <person name="Ziels R.M."/>
            <person name="Maus I."/>
            <person name="Zhu X."/>
            <person name="Kougias P.G."/>
            <person name="Basile A."/>
            <person name="Luo G."/>
            <person name="Schluter A."/>
            <person name="Konstantinidis K.T."/>
            <person name="Angelidaki I."/>
        </authorList>
    </citation>
    <scope>NUCLEOTIDE SEQUENCE [LARGE SCALE GENOMIC DNA]</scope>
    <source>
        <strain evidence="3">AS22ysBPME_79</strain>
    </source>
</reference>
<dbReference type="PANTHER" id="PTHR11703:SF0">
    <property type="entry name" value="DEOXYHYPUSINE SYNTHASE"/>
    <property type="match status" value="1"/>
</dbReference>
<dbReference type="PANTHER" id="PTHR11703">
    <property type="entry name" value="DEOXYHYPUSINE SYNTHASE"/>
    <property type="match status" value="1"/>
</dbReference>
<accession>A0A7K4BZI8</accession>
<dbReference type="NCBIfam" id="TIGR00321">
    <property type="entry name" value="dhys"/>
    <property type="match status" value="1"/>
</dbReference>
<dbReference type="GO" id="GO:0005737">
    <property type="term" value="C:cytoplasm"/>
    <property type="evidence" value="ECO:0007669"/>
    <property type="project" value="TreeGrafter"/>
</dbReference>
<dbReference type="InterPro" id="IPR002773">
    <property type="entry name" value="Deoxyhypusine_synthase"/>
</dbReference>
<dbReference type="GO" id="GO:0034038">
    <property type="term" value="F:deoxyhypusine synthase activity"/>
    <property type="evidence" value="ECO:0007669"/>
    <property type="project" value="UniProtKB-EC"/>
</dbReference>
<comment type="similarity">
    <text evidence="1">Belongs to the deoxyhypusine synthase family.</text>
</comment>
<sequence length="320" mass="35824">MKKSKEIGYGKIVGPDFEKEFNPKEFFDSYKNIGFQATNLGKGIDLVKQMQKEKATIIVGFTSNMGTSGVRDIITYLVKNKLVHCVVTSTGGLEEDIIKTYGDFLHGDFDADGGKLREAGVNRTGNIFVPNERYIWFEKYCGEVLKKVYADNKKNNETITGEKIIYELGKNLEGKKGAESSFTYWCYKNNIPLFCEPLNDGAIGDHIYFFKKDHKDFVIDMTREVEKMYDFVLNQDKIGAIIIGGSVPKHFIMNACMTREGADYTVYLNTGYEGEGSNAGANPNEAKSWGKATADDNNVKIWGEATITFPILIAAGFKLK</sequence>
<dbReference type="Proteomes" id="UP000526302">
    <property type="component" value="Unassembled WGS sequence"/>
</dbReference>
<keyword evidence="2" id="KW-0520">NAD</keyword>
<dbReference type="InterPro" id="IPR029035">
    <property type="entry name" value="DHS-like_NAD/FAD-binding_dom"/>
</dbReference>
<dbReference type="Pfam" id="PF01916">
    <property type="entry name" value="DS"/>
    <property type="match status" value="1"/>
</dbReference>
<comment type="caution">
    <text evidence="3">The sequence shown here is derived from an EMBL/GenBank/DDBJ whole genome shotgun (WGS) entry which is preliminary data.</text>
</comment>
<keyword evidence="3" id="KW-0808">Transferase</keyword>
<evidence type="ECO:0000313" key="3">
    <source>
        <dbReference type="EMBL" id="NMA44489.1"/>
    </source>
</evidence>
<dbReference type="EC" id="2.5.1.46" evidence="3"/>
<organism evidence="3 4">
    <name type="scientific">Candidatus Iainarchaeum sp</name>
    <dbReference type="NCBI Taxonomy" id="3101447"/>
    <lineage>
        <taxon>Archaea</taxon>
        <taxon>Candidatus Iainarchaeota</taxon>
        <taxon>Candidatus Iainarchaeia</taxon>
        <taxon>Candidatus Iainarchaeales</taxon>
        <taxon>Candidatus Iainarchaeaceae</taxon>
        <taxon>Candidatus Iainarchaeum</taxon>
    </lineage>
</organism>
<gene>
    <name evidence="3" type="ORF">GX950_01595</name>
</gene>
<dbReference type="SUPFAM" id="SSF52467">
    <property type="entry name" value="DHS-like NAD/FAD-binding domain"/>
    <property type="match status" value="1"/>
</dbReference>
<protein>
    <submittedName>
        <fullName evidence="3">Deoxyhypusine synthase</fullName>
        <ecNumber evidence="3">2.5.1.46</ecNumber>
    </submittedName>
</protein>
<dbReference type="Gene3D" id="3.40.910.10">
    <property type="entry name" value="Deoxyhypusine synthase"/>
    <property type="match status" value="1"/>
</dbReference>
<dbReference type="InterPro" id="IPR036982">
    <property type="entry name" value="Deoxyhypusine_synthase_sf"/>
</dbReference>
<evidence type="ECO:0000256" key="2">
    <source>
        <dbReference type="ARBA" id="ARBA00023027"/>
    </source>
</evidence>